<feature type="region of interest" description="Disordered" evidence="1">
    <location>
        <begin position="70"/>
        <end position="93"/>
    </location>
</feature>
<sequence length="232" mass="25550">MYNLSYLTNNCSAFPSLPVNPHPPSNAEAPWHRLRSSARPPPPVPIAGPEPAHPTPALFFLIKRRGSLPVSENTPAETQEDYQHPSFADEDNKKRKVRFKRDIFCLEFDQLPLSRQPKRAKVLQEDHGPDPRPDPATKRKGQRRNTVSEELWDPEEPSGRVGERQMYPAFATVNLSGLLLSNTPPPNPADAAHLPSGTAVDPCSIIPASPLLLTPVSFPGPPPASLLTELPH</sequence>
<feature type="region of interest" description="Disordered" evidence="1">
    <location>
        <begin position="116"/>
        <end position="161"/>
    </location>
</feature>
<feature type="compositionally biased region" description="Basic and acidic residues" evidence="1">
    <location>
        <begin position="122"/>
        <end position="137"/>
    </location>
</feature>
<feature type="compositionally biased region" description="Pro residues" evidence="1">
    <location>
        <begin position="39"/>
        <end position="52"/>
    </location>
</feature>
<reference evidence="2" key="1">
    <citation type="submission" date="2022-10" db="EMBL/GenBank/DDBJ databases">
        <title>Puccinia triticina Genome sequencing and assembly.</title>
        <authorList>
            <person name="Li C."/>
        </authorList>
    </citation>
    <scope>NUCLEOTIDE SEQUENCE</scope>
    <source>
        <strain evidence="2">Pt15</strain>
    </source>
</reference>
<protein>
    <submittedName>
        <fullName evidence="2">Uncharacterized protein</fullName>
    </submittedName>
</protein>
<evidence type="ECO:0000313" key="2">
    <source>
        <dbReference type="EMBL" id="WAQ81635.1"/>
    </source>
</evidence>
<evidence type="ECO:0000256" key="1">
    <source>
        <dbReference type="SAM" id="MobiDB-lite"/>
    </source>
</evidence>
<gene>
    <name evidence="2" type="ORF">PtA15_1A977</name>
</gene>
<dbReference type="Proteomes" id="UP001164743">
    <property type="component" value="Chromosome 1A"/>
</dbReference>
<dbReference type="RefSeq" id="XP_053017190.1">
    <property type="nucleotide sequence ID" value="XM_053166060.1"/>
</dbReference>
<proteinExistence type="predicted"/>
<name>A0ABY7CCP2_9BASI</name>
<keyword evidence="3" id="KW-1185">Reference proteome</keyword>
<dbReference type="EMBL" id="CP110421">
    <property type="protein sequence ID" value="WAQ81635.1"/>
    <property type="molecule type" value="Genomic_DNA"/>
</dbReference>
<accession>A0ABY7CCP2</accession>
<feature type="region of interest" description="Disordered" evidence="1">
    <location>
        <begin position="24"/>
        <end position="52"/>
    </location>
</feature>
<dbReference type="GeneID" id="77806955"/>
<organism evidence="2 3">
    <name type="scientific">Puccinia triticina</name>
    <dbReference type="NCBI Taxonomy" id="208348"/>
    <lineage>
        <taxon>Eukaryota</taxon>
        <taxon>Fungi</taxon>
        <taxon>Dikarya</taxon>
        <taxon>Basidiomycota</taxon>
        <taxon>Pucciniomycotina</taxon>
        <taxon>Pucciniomycetes</taxon>
        <taxon>Pucciniales</taxon>
        <taxon>Pucciniaceae</taxon>
        <taxon>Puccinia</taxon>
    </lineage>
</organism>
<evidence type="ECO:0000313" key="3">
    <source>
        <dbReference type="Proteomes" id="UP001164743"/>
    </source>
</evidence>